<dbReference type="HOGENOM" id="CLU_170073_3_1_2"/>
<dbReference type="HAMAP" id="MF_00794">
    <property type="entry name" value="UPF0330"/>
    <property type="match status" value="1"/>
</dbReference>
<dbReference type="EMBL" id="CP002588">
    <property type="protein sequence ID" value="AEA46437.1"/>
    <property type="molecule type" value="Genomic_DNA"/>
</dbReference>
<evidence type="ECO:0000313" key="4">
    <source>
        <dbReference type="Proteomes" id="UP000008136"/>
    </source>
</evidence>
<sequence length="70" mass="8381">MKTISIRDDVYNKLVSMKEDGESFSDVIEKLLKRERFNIEEYFGVLRESSVLDEIMEYSRKARKSARMRI</sequence>
<gene>
    <name evidence="3" type="ordered locus">Arcve_0404</name>
</gene>
<comment type="similarity">
    <text evidence="2">Belongs to the UPF0330 family.</text>
</comment>
<evidence type="ECO:0000313" key="3">
    <source>
        <dbReference type="EMBL" id="AEA46437.1"/>
    </source>
</evidence>
<name>F2KPT0_ARCVS</name>
<dbReference type="Pfam" id="PF02697">
    <property type="entry name" value="VAPB_antitox"/>
    <property type="match status" value="1"/>
</dbReference>
<dbReference type="AlphaFoldDB" id="F2KPT0"/>
<evidence type="ECO:0000256" key="1">
    <source>
        <dbReference type="ARBA" id="ARBA00022649"/>
    </source>
</evidence>
<comment type="function">
    <text evidence="2">Possibly the antitoxin component of a toxin-antitoxin (TA) module.</text>
</comment>
<dbReference type="GeneID" id="10393499"/>
<reference evidence="3 4" key="1">
    <citation type="submission" date="2011-03" db="EMBL/GenBank/DDBJ databases">
        <title>The complete genome of Archaeoglobus veneficus SNP6.</title>
        <authorList>
            <consortium name="US DOE Joint Genome Institute (JGI-PGF)"/>
            <person name="Lucas S."/>
            <person name="Copeland A."/>
            <person name="Lapidus A."/>
            <person name="Bruce D."/>
            <person name="Goodwin L."/>
            <person name="Pitluck S."/>
            <person name="Kyrpides N."/>
            <person name="Mavromatis K."/>
            <person name="Pagani I."/>
            <person name="Ivanova N."/>
            <person name="Mikhailova N."/>
            <person name="Lu M."/>
            <person name="Detter J.C."/>
            <person name="Tapia R."/>
            <person name="Han C."/>
            <person name="Land M."/>
            <person name="Hauser L."/>
            <person name="Markowitz V."/>
            <person name="Cheng J.-F."/>
            <person name="Hugenholtz P."/>
            <person name="Woyke T."/>
            <person name="Wu D."/>
            <person name="Spring S."/>
            <person name="Brambilla E."/>
            <person name="Klenk H.-P."/>
            <person name="Eisen J.A."/>
        </authorList>
    </citation>
    <scope>NUCLEOTIDE SEQUENCE [LARGE SCALE GENOMIC DNA]</scope>
    <source>
        <strain>SNP6</strain>
    </source>
</reference>
<dbReference type="InterPro" id="IPR003847">
    <property type="entry name" value="Put_antitoxin"/>
</dbReference>
<accession>F2KPT0</accession>
<dbReference type="eggNOG" id="arCOG02681">
    <property type="taxonomic scope" value="Archaea"/>
</dbReference>
<dbReference type="RefSeq" id="WP_013683111.1">
    <property type="nucleotide sequence ID" value="NC_015320.1"/>
</dbReference>
<protein>
    <recommendedName>
        <fullName evidence="2">Putative antitoxin Arcve_0404</fullName>
    </recommendedName>
</protein>
<dbReference type="OrthoDB" id="135634at2157"/>
<dbReference type="STRING" id="693661.Arcve_0404"/>
<proteinExistence type="inferred from homology"/>
<keyword evidence="1" id="KW-1277">Toxin-antitoxin system</keyword>
<organism evidence="3 4">
    <name type="scientific">Archaeoglobus veneficus (strain DSM 11195 / SNP6)</name>
    <dbReference type="NCBI Taxonomy" id="693661"/>
    <lineage>
        <taxon>Archaea</taxon>
        <taxon>Methanobacteriati</taxon>
        <taxon>Methanobacteriota</taxon>
        <taxon>Archaeoglobi</taxon>
        <taxon>Archaeoglobales</taxon>
        <taxon>Archaeoglobaceae</taxon>
        <taxon>Archaeoglobus</taxon>
    </lineage>
</organism>
<dbReference type="KEGG" id="ave:Arcve_0404"/>
<keyword evidence="4" id="KW-1185">Reference proteome</keyword>
<dbReference type="Proteomes" id="UP000008136">
    <property type="component" value="Chromosome"/>
</dbReference>
<evidence type="ECO:0000256" key="2">
    <source>
        <dbReference type="HAMAP-Rule" id="MF_00794"/>
    </source>
</evidence>